<dbReference type="EMBL" id="MDGQ01000005">
    <property type="protein sequence ID" value="OEK04680.1"/>
    <property type="molecule type" value="Genomic_DNA"/>
</dbReference>
<dbReference type="OrthoDB" id="1495407at2"/>
<dbReference type="Proteomes" id="UP000095552">
    <property type="component" value="Unassembled WGS sequence"/>
</dbReference>
<proteinExistence type="predicted"/>
<evidence type="ECO:0000313" key="1">
    <source>
        <dbReference type="EMBL" id="OEK04680.1"/>
    </source>
</evidence>
<accession>A0A1E5SZY1</accession>
<dbReference type="AlphaFoldDB" id="A0A1E5SZY1"/>
<dbReference type="STRING" id="1563681.BFP71_14600"/>
<protein>
    <submittedName>
        <fullName evidence="1">Uncharacterized protein</fullName>
    </submittedName>
</protein>
<reference evidence="1 2" key="1">
    <citation type="submission" date="2016-08" db="EMBL/GenBank/DDBJ databases">
        <title>Draft genome of Fabibacter sp. strain SK-8.</title>
        <authorList>
            <person name="Wong S.-K."/>
            <person name="Hamasaki K."/>
            <person name="Yoshizawa S."/>
        </authorList>
    </citation>
    <scope>NUCLEOTIDE SEQUENCE [LARGE SCALE GENOMIC DNA]</scope>
    <source>
        <strain evidence="1 2">SK-8</strain>
    </source>
</reference>
<gene>
    <name evidence="1" type="ORF">BFP71_14600</name>
</gene>
<comment type="caution">
    <text evidence="1">The sequence shown here is derived from an EMBL/GenBank/DDBJ whole genome shotgun (WGS) entry which is preliminary data.</text>
</comment>
<name>A0A1E5SZY1_9BACT</name>
<organism evidence="1 2">
    <name type="scientific">Roseivirga misakiensis</name>
    <dbReference type="NCBI Taxonomy" id="1563681"/>
    <lineage>
        <taxon>Bacteria</taxon>
        <taxon>Pseudomonadati</taxon>
        <taxon>Bacteroidota</taxon>
        <taxon>Cytophagia</taxon>
        <taxon>Cytophagales</taxon>
        <taxon>Roseivirgaceae</taxon>
        <taxon>Roseivirga</taxon>
    </lineage>
</organism>
<dbReference type="SUPFAM" id="SSF55486">
    <property type="entry name" value="Metalloproteases ('zincins'), catalytic domain"/>
    <property type="match status" value="1"/>
</dbReference>
<dbReference type="RefSeq" id="WP_069836184.1">
    <property type="nucleotide sequence ID" value="NZ_MDGQ01000005.1"/>
</dbReference>
<keyword evidence="2" id="KW-1185">Reference proteome</keyword>
<evidence type="ECO:0000313" key="2">
    <source>
        <dbReference type="Proteomes" id="UP000095552"/>
    </source>
</evidence>
<sequence length="210" mass="23763">MLKVDLKIVESDDGVSFDEAHIKLLKEGAVLLEKIVNDSDSFEKKVTGKGLRRPKRFRRSNGLSRTEVYNVFMSGDDKFTEESSTDSNVQGDMDIDIWIHPYKTKPGVVGYTTPSTHATWINLNKLYQWMNRYNNQPNLLRAEIAGNLAHEYCHNLGFRHGRGGSTRANRKTVPYFIGNTVRDIGRNEANLFAIGNSEDLFACSESVESK</sequence>